<evidence type="ECO:0000313" key="3">
    <source>
        <dbReference type="Proteomes" id="UP000032458"/>
    </source>
</evidence>
<dbReference type="PANTHER" id="PTHR35525:SF3">
    <property type="entry name" value="BLL6575 PROTEIN"/>
    <property type="match status" value="1"/>
</dbReference>
<evidence type="ECO:0000259" key="1">
    <source>
        <dbReference type="Pfam" id="PF11706"/>
    </source>
</evidence>
<comment type="caution">
    <text evidence="2">The sequence shown here is derived from an EMBL/GenBank/DDBJ whole genome shotgun (WGS) entry which is preliminary data.</text>
</comment>
<gene>
    <name evidence="2" type="ORF">SNA_24150</name>
</gene>
<accession>A0A0D7CJA7</accession>
<dbReference type="Proteomes" id="UP000032458">
    <property type="component" value="Unassembled WGS sequence"/>
</dbReference>
<evidence type="ECO:0000313" key="2">
    <source>
        <dbReference type="EMBL" id="KIZ16278.1"/>
    </source>
</evidence>
<proteinExistence type="predicted"/>
<dbReference type="SUPFAM" id="SSF160904">
    <property type="entry name" value="Jann2411-like"/>
    <property type="match status" value="1"/>
</dbReference>
<reference evidence="2 3" key="1">
    <citation type="submission" date="2014-09" db="EMBL/GenBank/DDBJ databases">
        <title>Draft genome sequence of Streptomyces natalensis ATCC 27448, producer of the antifungal pimaricin.</title>
        <authorList>
            <person name="Mendes M.V."/>
            <person name="Beites T."/>
            <person name="Pires S."/>
            <person name="Santos C.L."/>
            <person name="Moradas-Ferreira P."/>
        </authorList>
    </citation>
    <scope>NUCLEOTIDE SEQUENCE [LARGE SCALE GENOMIC DNA]</scope>
    <source>
        <strain evidence="2 3">ATCC 27448</strain>
    </source>
</reference>
<keyword evidence="3" id="KW-1185">Reference proteome</keyword>
<dbReference type="Pfam" id="PF11706">
    <property type="entry name" value="zf-CGNR"/>
    <property type="match status" value="1"/>
</dbReference>
<feature type="domain" description="Zinc finger CGNR" evidence="1">
    <location>
        <begin position="129"/>
        <end position="171"/>
    </location>
</feature>
<dbReference type="InterPro" id="IPR023286">
    <property type="entry name" value="ABATE_dom_sf"/>
</dbReference>
<dbReference type="AlphaFoldDB" id="A0A0D7CJA7"/>
<sequence length="177" mass="19564">MQLNPYGRDLVRFVIDLTNTPPTCAGELAERCRAGGMLLEDPVTDTDLTEVLAFLTRWAKVVDAATDARRAALLNELLAEFAEHPRLTDHGGGIWHIHYRDDHRTPAGVLCAVAAVGTALHLTSLGMHRLGRCALADCRRAYADFSRAGRQRYCSPACANRDAVRRHRAKRATMSRS</sequence>
<dbReference type="InterPro" id="IPR010852">
    <property type="entry name" value="ABATE"/>
</dbReference>
<dbReference type="PANTHER" id="PTHR35525">
    <property type="entry name" value="BLL6575 PROTEIN"/>
    <property type="match status" value="1"/>
</dbReference>
<name>A0A0D7CJA7_9ACTN</name>
<dbReference type="Gene3D" id="1.10.3300.10">
    <property type="entry name" value="Jann2411-like domain"/>
    <property type="match status" value="1"/>
</dbReference>
<protein>
    <recommendedName>
        <fullName evidence="1">Zinc finger CGNR domain-containing protein</fullName>
    </recommendedName>
</protein>
<dbReference type="InterPro" id="IPR021005">
    <property type="entry name" value="Znf_CGNR"/>
</dbReference>
<dbReference type="PATRIC" id="fig|1240678.4.peg.5136"/>
<organism evidence="2 3">
    <name type="scientific">Streptomyces natalensis ATCC 27448</name>
    <dbReference type="NCBI Taxonomy" id="1240678"/>
    <lineage>
        <taxon>Bacteria</taxon>
        <taxon>Bacillati</taxon>
        <taxon>Actinomycetota</taxon>
        <taxon>Actinomycetes</taxon>
        <taxon>Kitasatosporales</taxon>
        <taxon>Streptomycetaceae</taxon>
        <taxon>Streptomyces</taxon>
    </lineage>
</organism>
<dbReference type="EMBL" id="JRKI01000029">
    <property type="protein sequence ID" value="KIZ16278.1"/>
    <property type="molecule type" value="Genomic_DNA"/>
</dbReference>
<dbReference type="RefSeq" id="WP_030067292.1">
    <property type="nucleotide sequence ID" value="NZ_JRKI01000029.1"/>
</dbReference>